<accession>A8BIM7</accession>
<dbReference type="AlphaFoldDB" id="A8BIM7"/>
<evidence type="ECO:0000313" key="2">
    <source>
        <dbReference type="Proteomes" id="UP000001548"/>
    </source>
</evidence>
<keyword evidence="2" id="KW-1185">Reference proteome</keyword>
<sequence>MAADCDYSTLAAEEQGFLKQVLSVFPNDGASRTIIRGICAVFISKLQDSEKAYELRASDLNNQIESLRALIGTEAGRSSTELSSLLMLLIQLRRLARDHLLQVKAEISEALEQARADLKGLESQPVDSSSLAMLGDGILCKAPIANCMARSAAFDAVTAITAYVSHCVVLAFALHKFSVATKERSLKLLAQDDQDSATLVLIERQNVLTTIKTLVEHSSVLTKAADWFAREAEKDLLPTICANDLRAPHTERTAADIEADCKKSRRIKDCCEIFAACLDSDSTVHDTDKDADWSFTKLSALAVTDSGYEALIKKVSGLSAELREKRALLSESMLSANVEESTTLTSEIARQEEKIANLVSFGHDLHAELYTLPHGLEKLVNRLSAGLLILRSALLGSQDEGFQTNVISEKIEECPGAFLKLAECYAKTDNDR</sequence>
<reference evidence="1 2" key="1">
    <citation type="journal article" date="2007" name="Science">
        <title>Genomic minimalism in the early diverging intestinal parasite Giardia lamblia.</title>
        <authorList>
            <person name="Morrison H.G."/>
            <person name="McArthur A.G."/>
            <person name="Gillin F.D."/>
            <person name="Aley S.B."/>
            <person name="Adam R.D."/>
            <person name="Olsen G.J."/>
            <person name="Best A.A."/>
            <person name="Cande W.Z."/>
            <person name="Chen F."/>
            <person name="Cipriano M.J."/>
            <person name="Davids B.J."/>
            <person name="Dawson S.C."/>
            <person name="Elmendorf H.G."/>
            <person name="Hehl A.B."/>
            <person name="Holder M.E."/>
            <person name="Huse S.M."/>
            <person name="Kim U.U."/>
            <person name="Lasek-Nesselquist E."/>
            <person name="Manning G."/>
            <person name="Nigam A."/>
            <person name="Nixon J.E."/>
            <person name="Palm D."/>
            <person name="Passamaneck N.E."/>
            <person name="Prabhu A."/>
            <person name="Reich C.I."/>
            <person name="Reiner D.S."/>
            <person name="Samuelson J."/>
            <person name="Svard S.G."/>
            <person name="Sogin M.L."/>
        </authorList>
    </citation>
    <scope>NUCLEOTIDE SEQUENCE [LARGE SCALE GENOMIC DNA]</scope>
    <source>
        <strain evidence="1 2">WB C6</strain>
    </source>
</reference>
<gene>
    <name evidence="1" type="ORF">GL50803_007233</name>
</gene>
<dbReference type="RefSeq" id="XP_001706866.1">
    <property type="nucleotide sequence ID" value="XM_001706814.1"/>
</dbReference>
<name>A8BIM7_GIAIC</name>
<dbReference type="KEGG" id="gla:GL50803_007233"/>
<dbReference type="HOGENOM" id="CLU_635295_0_0_1"/>
<dbReference type="VEuPathDB" id="GiardiaDB:GL50803_7233"/>
<evidence type="ECO:0000313" key="1">
    <source>
        <dbReference type="EMBL" id="KAE8305619.1"/>
    </source>
</evidence>
<organism evidence="1 2">
    <name type="scientific">Giardia intestinalis (strain ATCC 50803 / WB clone C6)</name>
    <name type="common">Giardia lamblia</name>
    <dbReference type="NCBI Taxonomy" id="184922"/>
    <lineage>
        <taxon>Eukaryota</taxon>
        <taxon>Metamonada</taxon>
        <taxon>Diplomonadida</taxon>
        <taxon>Hexamitidae</taxon>
        <taxon>Giardiinae</taxon>
        <taxon>Giardia</taxon>
    </lineage>
</organism>
<dbReference type="OMA" id="TICANDL"/>
<comment type="caution">
    <text evidence="1">The sequence shown here is derived from an EMBL/GenBank/DDBJ whole genome shotgun (WGS) entry which is preliminary data.</text>
</comment>
<dbReference type="Proteomes" id="UP000001548">
    <property type="component" value="Unassembled WGS sequence"/>
</dbReference>
<protein>
    <submittedName>
        <fullName evidence="1">Uncharacterized protein</fullName>
    </submittedName>
</protein>
<dbReference type="GeneID" id="5699761"/>
<dbReference type="EMBL" id="AACB03000001">
    <property type="protein sequence ID" value="KAE8305619.1"/>
    <property type="molecule type" value="Genomic_DNA"/>
</dbReference>
<proteinExistence type="predicted"/>